<feature type="domain" description="Response regulatory" evidence="8">
    <location>
        <begin position="266"/>
        <end position="385"/>
    </location>
</feature>
<dbReference type="CDD" id="cd17546">
    <property type="entry name" value="REC_hyHK_CKI1_RcsC-like"/>
    <property type="match status" value="1"/>
</dbReference>
<evidence type="ECO:0000256" key="4">
    <source>
        <dbReference type="ARBA" id="ARBA00022679"/>
    </source>
</evidence>
<evidence type="ECO:0000256" key="2">
    <source>
        <dbReference type="ARBA" id="ARBA00012438"/>
    </source>
</evidence>
<dbReference type="PROSITE" id="PS50110">
    <property type="entry name" value="RESPONSE_REGULATORY"/>
    <property type="match status" value="1"/>
</dbReference>
<dbReference type="EMBL" id="JAGQHS010000097">
    <property type="protein sequence ID" value="MCA9757404.1"/>
    <property type="molecule type" value="Genomic_DNA"/>
</dbReference>
<comment type="caution">
    <text evidence="9">The sequence shown here is derived from an EMBL/GenBank/DDBJ whole genome shotgun (WGS) entry which is preliminary data.</text>
</comment>
<dbReference type="AlphaFoldDB" id="A0A956NEA1"/>
<dbReference type="Pfam" id="PF00072">
    <property type="entry name" value="Response_reg"/>
    <property type="match status" value="1"/>
</dbReference>
<evidence type="ECO:0000259" key="8">
    <source>
        <dbReference type="PROSITE" id="PS50110"/>
    </source>
</evidence>
<dbReference type="SMART" id="SM00387">
    <property type="entry name" value="HATPase_c"/>
    <property type="match status" value="1"/>
</dbReference>
<gene>
    <name evidence="9" type="ORF">KDA27_16490</name>
</gene>
<comment type="catalytic activity">
    <reaction evidence="1">
        <text>ATP + protein L-histidine = ADP + protein N-phospho-L-histidine.</text>
        <dbReference type="EC" id="2.7.13.3"/>
    </reaction>
</comment>
<evidence type="ECO:0000256" key="5">
    <source>
        <dbReference type="ARBA" id="ARBA00022777"/>
    </source>
</evidence>
<accession>A0A956NEA1</accession>
<dbReference type="SUPFAM" id="SSF55874">
    <property type="entry name" value="ATPase domain of HSP90 chaperone/DNA topoisomerase II/histidine kinase"/>
    <property type="match status" value="1"/>
</dbReference>
<dbReference type="InterPro" id="IPR003661">
    <property type="entry name" value="HisK_dim/P_dom"/>
</dbReference>
<dbReference type="Pfam" id="PF02518">
    <property type="entry name" value="HATPase_c"/>
    <property type="match status" value="1"/>
</dbReference>
<evidence type="ECO:0000313" key="10">
    <source>
        <dbReference type="Proteomes" id="UP000739538"/>
    </source>
</evidence>
<name>A0A956NEA1_UNCEI</name>
<dbReference type="Pfam" id="PF00512">
    <property type="entry name" value="HisKA"/>
    <property type="match status" value="1"/>
</dbReference>
<feature type="modified residue" description="4-aspartylphosphate" evidence="6">
    <location>
        <position position="320"/>
    </location>
</feature>
<keyword evidence="4" id="KW-0808">Transferase</keyword>
<dbReference type="CDD" id="cd00082">
    <property type="entry name" value="HisKA"/>
    <property type="match status" value="1"/>
</dbReference>
<dbReference type="InterPro" id="IPR004358">
    <property type="entry name" value="Sig_transdc_His_kin-like_C"/>
</dbReference>
<dbReference type="InterPro" id="IPR036890">
    <property type="entry name" value="HATPase_C_sf"/>
</dbReference>
<evidence type="ECO:0000256" key="1">
    <source>
        <dbReference type="ARBA" id="ARBA00000085"/>
    </source>
</evidence>
<proteinExistence type="predicted"/>
<protein>
    <recommendedName>
        <fullName evidence="2">histidine kinase</fullName>
        <ecNumber evidence="2">2.7.13.3</ecNumber>
    </recommendedName>
</protein>
<dbReference type="SMART" id="SM00448">
    <property type="entry name" value="REC"/>
    <property type="match status" value="1"/>
</dbReference>
<sequence>MDSSDDGLLDAPVQTALSQISHELRTPLSAMLGYLDEATARTQDPTVLEPLVIVRSQGEYLLRLIESVLDYSRIQSGKYSLVFKPFLAGAVASEVVQMLKESARQKGLELIAHGDGMDTELVGDQDRLRQVLVNLTGNAIKFTESGKVEIHVRNLEWGGEPSVAFEVRDEGIGIPRPLLSKVFRPFEQADESISSRFGGTGLGLAISREIVLQMGGDVEVESEPGRGSTFRVVVPVEAKAQAVCEWPVRPSGREEDESATLRLDARVLVAEDDPVQGKLLERMFQACGCEVEWVGDGPGASRALLAAQASGQMPDLVLLDLNLPGKDGCAVARDCRVNGYDGAVVAMTASASSADRARAQVAGFDEILAKPLRRSEIYDLLMRWVDPEAARSAS</sequence>
<dbReference type="GO" id="GO:0000155">
    <property type="term" value="F:phosphorelay sensor kinase activity"/>
    <property type="evidence" value="ECO:0007669"/>
    <property type="project" value="InterPro"/>
</dbReference>
<keyword evidence="3 6" id="KW-0597">Phosphoprotein</keyword>
<evidence type="ECO:0000256" key="3">
    <source>
        <dbReference type="ARBA" id="ARBA00022553"/>
    </source>
</evidence>
<dbReference type="PROSITE" id="PS50109">
    <property type="entry name" value="HIS_KIN"/>
    <property type="match status" value="1"/>
</dbReference>
<dbReference type="SUPFAM" id="SSF47384">
    <property type="entry name" value="Homodimeric domain of signal transducing histidine kinase"/>
    <property type="match status" value="1"/>
</dbReference>
<dbReference type="FunFam" id="3.30.565.10:FF:000010">
    <property type="entry name" value="Sensor histidine kinase RcsC"/>
    <property type="match status" value="1"/>
</dbReference>
<reference evidence="9" key="1">
    <citation type="submission" date="2020-04" db="EMBL/GenBank/DDBJ databases">
        <authorList>
            <person name="Zhang T."/>
        </authorList>
    </citation>
    <scope>NUCLEOTIDE SEQUENCE</scope>
    <source>
        <strain evidence="9">HKST-UBA02</strain>
    </source>
</reference>
<dbReference type="SUPFAM" id="SSF52172">
    <property type="entry name" value="CheY-like"/>
    <property type="match status" value="1"/>
</dbReference>
<dbReference type="SMART" id="SM00388">
    <property type="entry name" value="HisKA"/>
    <property type="match status" value="1"/>
</dbReference>
<evidence type="ECO:0000259" key="7">
    <source>
        <dbReference type="PROSITE" id="PS50109"/>
    </source>
</evidence>
<dbReference type="InterPro" id="IPR005467">
    <property type="entry name" value="His_kinase_dom"/>
</dbReference>
<reference evidence="9" key="2">
    <citation type="journal article" date="2021" name="Microbiome">
        <title>Successional dynamics and alternative stable states in a saline activated sludge microbial community over 9 years.</title>
        <authorList>
            <person name="Wang Y."/>
            <person name="Ye J."/>
            <person name="Ju F."/>
            <person name="Liu L."/>
            <person name="Boyd J.A."/>
            <person name="Deng Y."/>
            <person name="Parks D.H."/>
            <person name="Jiang X."/>
            <person name="Yin X."/>
            <person name="Woodcroft B.J."/>
            <person name="Tyson G.W."/>
            <person name="Hugenholtz P."/>
            <person name="Polz M.F."/>
            <person name="Zhang T."/>
        </authorList>
    </citation>
    <scope>NUCLEOTIDE SEQUENCE</scope>
    <source>
        <strain evidence="9">HKST-UBA02</strain>
    </source>
</reference>
<evidence type="ECO:0000256" key="6">
    <source>
        <dbReference type="PROSITE-ProRule" id="PRU00169"/>
    </source>
</evidence>
<dbReference type="Gene3D" id="1.10.287.130">
    <property type="match status" value="1"/>
</dbReference>
<keyword evidence="5" id="KW-0418">Kinase</keyword>
<dbReference type="InterPro" id="IPR003594">
    <property type="entry name" value="HATPase_dom"/>
</dbReference>
<dbReference type="Proteomes" id="UP000739538">
    <property type="component" value="Unassembled WGS sequence"/>
</dbReference>
<dbReference type="EC" id="2.7.13.3" evidence="2"/>
<organism evidence="9 10">
    <name type="scientific">Eiseniibacteriota bacterium</name>
    <dbReference type="NCBI Taxonomy" id="2212470"/>
    <lineage>
        <taxon>Bacteria</taxon>
        <taxon>Candidatus Eiseniibacteriota</taxon>
    </lineage>
</organism>
<feature type="domain" description="Histidine kinase" evidence="7">
    <location>
        <begin position="19"/>
        <end position="238"/>
    </location>
</feature>
<dbReference type="CDD" id="cd16922">
    <property type="entry name" value="HATPase_EvgS-ArcB-TorS-like"/>
    <property type="match status" value="1"/>
</dbReference>
<dbReference type="PRINTS" id="PR00344">
    <property type="entry name" value="BCTRLSENSOR"/>
</dbReference>
<dbReference type="PANTHER" id="PTHR43047">
    <property type="entry name" value="TWO-COMPONENT HISTIDINE PROTEIN KINASE"/>
    <property type="match status" value="1"/>
</dbReference>
<dbReference type="Gene3D" id="3.30.565.10">
    <property type="entry name" value="Histidine kinase-like ATPase, C-terminal domain"/>
    <property type="match status" value="1"/>
</dbReference>
<dbReference type="InterPro" id="IPR036097">
    <property type="entry name" value="HisK_dim/P_sf"/>
</dbReference>
<dbReference type="Gene3D" id="3.40.50.2300">
    <property type="match status" value="1"/>
</dbReference>
<dbReference type="PANTHER" id="PTHR43047:SF64">
    <property type="entry name" value="HISTIDINE KINASE CONTAINING CHEY-HOMOLOGOUS RECEIVER DOMAIN AND PAS DOMAIN-RELATED"/>
    <property type="match status" value="1"/>
</dbReference>
<dbReference type="InterPro" id="IPR011006">
    <property type="entry name" value="CheY-like_superfamily"/>
</dbReference>
<dbReference type="InterPro" id="IPR001789">
    <property type="entry name" value="Sig_transdc_resp-reg_receiver"/>
</dbReference>
<evidence type="ECO:0000313" key="9">
    <source>
        <dbReference type="EMBL" id="MCA9757404.1"/>
    </source>
</evidence>